<name>A0A3L8Q2B4_9GAMM</name>
<accession>A0A3L8Q2B4</accession>
<organism evidence="1 2">
    <name type="scientific">Parashewanella curva</name>
    <dbReference type="NCBI Taxonomy" id="2338552"/>
    <lineage>
        <taxon>Bacteria</taxon>
        <taxon>Pseudomonadati</taxon>
        <taxon>Pseudomonadota</taxon>
        <taxon>Gammaproteobacteria</taxon>
        <taxon>Alteromonadales</taxon>
        <taxon>Shewanellaceae</taxon>
        <taxon>Parashewanella</taxon>
    </lineage>
</organism>
<reference evidence="1 2" key="1">
    <citation type="submission" date="2018-09" db="EMBL/GenBank/DDBJ databases">
        <title>Phylogeny of the Shewanellaceae, and recommendation for two new genera, Pseudoshewanella and Parashewanella.</title>
        <authorList>
            <person name="Wang G."/>
        </authorList>
    </citation>
    <scope>NUCLEOTIDE SEQUENCE [LARGE SCALE GENOMIC DNA]</scope>
    <source>
        <strain evidence="1 2">C51</strain>
    </source>
</reference>
<proteinExistence type="predicted"/>
<gene>
    <name evidence="1" type="ORF">D5018_04485</name>
</gene>
<sequence length="658" mass="75701">MASFRTPLKRFRVSCKSYQDLNTLYWQAKPKVAQLEHQLHTKPNESISDEMLESVELIYSRYQALLTKTPDQKQFLGHTSPQIKLDSDITDKMNEVLSNLKRNHHKLQELCYFYKRTQYKTYQHIPKLESLYRNLATAKSVEVYQQQIAEIAKEIREIQVQRLDSIIHFLSRVANVKEEENSRGKQSELIIVSIKMMCEHWETALEIYSKCHSHPYASSVILSPLKKSVFNGAFSENRVLLSAALIPSGLNIPPELRQRWNCIKLIVSSEDSVEALTQLDSFNIDLHTPNFMLQLLFKELTQRVHYEVTKIGRTKRAANCLISVAVLNSFKDGWLKCHWSELEFIQKGCIPDDQNLLLLIKQHQDDITQQWAEAKEQLAQLQKRWLQLLERKKKPRVADQKKAARPLKAQPQKVIQPVAETPAPVQSEIDKVFAPIELLATTDVKKAIQEFQKIYDSSKSKPDYQVRAQIGIAFASVRDVTKALNKFKSISKDAAAFKRELEKAIESKSHRFSDDPLYDRMIVHYGKLTEMCEQLNRSVNAFQQRLANFNAISAQVSSEDQQNHDIVCEALIECTDRIHSVEETLSLLGDCIELRRQHNALLADTRFKQNVDHEHRAFVGATFMSGGYSVKSSQAVVLKAIDALVTAQSREFDDEFDE</sequence>
<dbReference type="AlphaFoldDB" id="A0A3L8Q2B4"/>
<dbReference type="Proteomes" id="UP000281474">
    <property type="component" value="Unassembled WGS sequence"/>
</dbReference>
<keyword evidence="2" id="KW-1185">Reference proteome</keyword>
<evidence type="ECO:0000313" key="1">
    <source>
        <dbReference type="EMBL" id="RLV60903.1"/>
    </source>
</evidence>
<protein>
    <submittedName>
        <fullName evidence="1">Uncharacterized protein</fullName>
    </submittedName>
</protein>
<dbReference type="EMBL" id="QZEI01000010">
    <property type="protein sequence ID" value="RLV60903.1"/>
    <property type="molecule type" value="Genomic_DNA"/>
</dbReference>
<comment type="caution">
    <text evidence="1">The sequence shown here is derived from an EMBL/GenBank/DDBJ whole genome shotgun (WGS) entry which is preliminary data.</text>
</comment>
<evidence type="ECO:0000313" key="2">
    <source>
        <dbReference type="Proteomes" id="UP000281474"/>
    </source>
</evidence>